<dbReference type="PROSITE" id="PS51253">
    <property type="entry name" value="HTH_CENPB"/>
    <property type="match status" value="1"/>
</dbReference>
<keyword evidence="5" id="KW-1185">Reference proteome</keyword>
<organism evidence="4 5">
    <name type="scientific">Penicillium brasilianum</name>
    <dbReference type="NCBI Taxonomy" id="104259"/>
    <lineage>
        <taxon>Eukaryota</taxon>
        <taxon>Fungi</taxon>
        <taxon>Dikarya</taxon>
        <taxon>Ascomycota</taxon>
        <taxon>Pezizomycotina</taxon>
        <taxon>Eurotiomycetes</taxon>
        <taxon>Eurotiomycetidae</taxon>
        <taxon>Eurotiales</taxon>
        <taxon>Aspergillaceae</taxon>
        <taxon>Penicillium</taxon>
    </lineage>
</organism>
<evidence type="ECO:0000313" key="5">
    <source>
        <dbReference type="Proteomes" id="UP000042958"/>
    </source>
</evidence>
<gene>
    <name evidence="4" type="ORF">PMG11_06358</name>
</gene>
<dbReference type="STRING" id="104259.A0A0F7TRM5"/>
<evidence type="ECO:0000256" key="1">
    <source>
        <dbReference type="ARBA" id="ARBA00023125"/>
    </source>
</evidence>
<feature type="region of interest" description="Disordered" evidence="2">
    <location>
        <begin position="260"/>
        <end position="299"/>
    </location>
</feature>
<keyword evidence="1" id="KW-0238">DNA-binding</keyword>
<dbReference type="Pfam" id="PF03221">
    <property type="entry name" value="HTH_Tnp_Tc5"/>
    <property type="match status" value="1"/>
</dbReference>
<dbReference type="Proteomes" id="UP000042958">
    <property type="component" value="Unassembled WGS sequence"/>
</dbReference>
<dbReference type="AlphaFoldDB" id="A0A0F7TRM5"/>
<evidence type="ECO:0000313" key="4">
    <source>
        <dbReference type="EMBL" id="CEJ57672.1"/>
    </source>
</evidence>
<proteinExistence type="predicted"/>
<evidence type="ECO:0000259" key="3">
    <source>
        <dbReference type="PROSITE" id="PS51253"/>
    </source>
</evidence>
<dbReference type="OrthoDB" id="16538at2759"/>
<evidence type="ECO:0000256" key="2">
    <source>
        <dbReference type="SAM" id="MobiDB-lite"/>
    </source>
</evidence>
<accession>A0A0F7TRM5</accession>
<dbReference type="GO" id="GO:0003677">
    <property type="term" value="F:DNA binding"/>
    <property type="evidence" value="ECO:0007669"/>
    <property type="project" value="UniProtKB-KW"/>
</dbReference>
<dbReference type="InterPro" id="IPR006600">
    <property type="entry name" value="HTH_CenpB_DNA-bd_dom"/>
</dbReference>
<name>A0A0F7TRM5_PENBI</name>
<reference evidence="5" key="1">
    <citation type="journal article" date="2015" name="Genome Announc.">
        <title>Draft genome sequence of the fungus Penicillium brasilianum MG11.</title>
        <authorList>
            <person name="Horn F."/>
            <person name="Linde J."/>
            <person name="Mattern D.J."/>
            <person name="Walther G."/>
            <person name="Guthke R."/>
            <person name="Brakhage A.A."/>
            <person name="Valiante V."/>
        </authorList>
    </citation>
    <scope>NUCLEOTIDE SEQUENCE [LARGE SCALE GENOMIC DNA]</scope>
    <source>
        <strain evidence="5">MG11</strain>
    </source>
</reference>
<protein>
    <recommendedName>
        <fullName evidence="3">HTH CENPB-type domain-containing protein</fullName>
    </recommendedName>
</protein>
<feature type="compositionally biased region" description="Acidic residues" evidence="2">
    <location>
        <begin position="276"/>
        <end position="292"/>
    </location>
</feature>
<sequence length="299" mass="34217">MPPKHPNPPGHRVNPADRLALAIIGLKTGKYTTPREAATQNGVPETTLRTRVKSVPTCALLRVRKSRSTNARPKPLRLTRTEENTLYNWIIDVHGSGRDLDPSSIQDMANTLLSKRSGSHGFRVSKGWVSGYLQFHPDIAAILEQHKQRLQALNLRVTNSFAESGDSRTVCANFLHNTRMYALEQNRMEGELLERCEEAYKADPSSVRQLFLDARSERDRMELLVKVQFDAGLQMIDQFWFRGENCKSFLKEVEETEAVMEDTEDLKGEIQREFGGLEEDDEDEDEEEEEEEKEQKEKV</sequence>
<feature type="domain" description="HTH CENPB-type" evidence="3">
    <location>
        <begin position="70"/>
        <end position="142"/>
    </location>
</feature>
<dbReference type="EMBL" id="CDHK01000005">
    <property type="protein sequence ID" value="CEJ57672.1"/>
    <property type="molecule type" value="Genomic_DNA"/>
</dbReference>